<feature type="transmembrane region" description="Helical" evidence="1">
    <location>
        <begin position="58"/>
        <end position="78"/>
    </location>
</feature>
<dbReference type="InterPro" id="IPR036681">
    <property type="entry name" value="PgpA-like_sf"/>
</dbReference>
<dbReference type="Pfam" id="PF04608">
    <property type="entry name" value="PgpA"/>
    <property type="match status" value="1"/>
</dbReference>
<feature type="transmembrane region" description="Helical" evidence="1">
    <location>
        <begin position="143"/>
        <end position="167"/>
    </location>
</feature>
<dbReference type="SUPFAM" id="SSF101307">
    <property type="entry name" value="YutG-like"/>
    <property type="match status" value="1"/>
</dbReference>
<dbReference type="GO" id="GO:0008962">
    <property type="term" value="F:phosphatidylglycerophosphatase activity"/>
    <property type="evidence" value="ECO:0007669"/>
    <property type="project" value="InterPro"/>
</dbReference>
<dbReference type="GO" id="GO:0006629">
    <property type="term" value="P:lipid metabolic process"/>
    <property type="evidence" value="ECO:0007669"/>
    <property type="project" value="InterPro"/>
</dbReference>
<keyword evidence="1" id="KW-0812">Transmembrane</keyword>
<evidence type="ECO:0000313" key="3">
    <source>
        <dbReference type="EMBL" id="HIZ70137.1"/>
    </source>
</evidence>
<proteinExistence type="predicted"/>
<organism evidence="3 4">
    <name type="scientific">Candidatus Prevotella avicola</name>
    <dbReference type="NCBI Taxonomy" id="2838738"/>
    <lineage>
        <taxon>Bacteria</taxon>
        <taxon>Pseudomonadati</taxon>
        <taxon>Bacteroidota</taxon>
        <taxon>Bacteroidia</taxon>
        <taxon>Bacteroidales</taxon>
        <taxon>Prevotellaceae</taxon>
        <taxon>Prevotella</taxon>
    </lineage>
</organism>
<evidence type="ECO:0000313" key="4">
    <source>
        <dbReference type="Proteomes" id="UP000824055"/>
    </source>
</evidence>
<dbReference type="CDD" id="cd06971">
    <property type="entry name" value="PgpA"/>
    <property type="match status" value="1"/>
</dbReference>
<protein>
    <submittedName>
        <fullName evidence="3">Phosphatidylglycerophosphatase A</fullName>
    </submittedName>
</protein>
<dbReference type="InterPro" id="IPR007686">
    <property type="entry name" value="YutG/PgpA"/>
</dbReference>
<dbReference type="Proteomes" id="UP000824055">
    <property type="component" value="Unassembled WGS sequence"/>
</dbReference>
<name>A0A9D2G0U1_9BACT</name>
<dbReference type="PANTHER" id="PTHR36305">
    <property type="entry name" value="PHOSPHATIDYLGLYCEROPHOSPHATASE A"/>
    <property type="match status" value="1"/>
</dbReference>
<sequence>MNNKENLSNERPPLLPALIGSGFGSGFFPWGPGTAGSLLAVILWWMMGQWLFTDTESLSMATTACVIGFTILGVWATAQLRPYWGEDPSKVVVDEMVGMWIPLSLFSPAEHPLWILAALILFRFFDIVKPLGIKWLDRKQGPFWVMADDILGGVYAAASLIALRIILALSLGQ</sequence>
<dbReference type="AlphaFoldDB" id="A0A9D2G0U1"/>
<keyword evidence="1" id="KW-1133">Transmembrane helix</keyword>
<evidence type="ECO:0000256" key="1">
    <source>
        <dbReference type="SAM" id="Phobius"/>
    </source>
</evidence>
<feature type="transmembrane region" description="Helical" evidence="1">
    <location>
        <begin position="98"/>
        <end position="122"/>
    </location>
</feature>
<comment type="caution">
    <text evidence="3">The sequence shown here is derived from an EMBL/GenBank/DDBJ whole genome shotgun (WGS) entry which is preliminary data.</text>
</comment>
<dbReference type="PIRSF" id="PIRSF006162">
    <property type="entry name" value="PgpA"/>
    <property type="match status" value="1"/>
</dbReference>
<dbReference type="InterPro" id="IPR026037">
    <property type="entry name" value="PgpA"/>
</dbReference>
<feature type="domain" description="YutG/PgpA" evidence="2">
    <location>
        <begin position="19"/>
        <end position="163"/>
    </location>
</feature>
<dbReference type="EMBL" id="DXBE01000073">
    <property type="protein sequence ID" value="HIZ70137.1"/>
    <property type="molecule type" value="Genomic_DNA"/>
</dbReference>
<reference evidence="3" key="1">
    <citation type="journal article" date="2021" name="PeerJ">
        <title>Extensive microbial diversity within the chicken gut microbiome revealed by metagenomics and culture.</title>
        <authorList>
            <person name="Gilroy R."/>
            <person name="Ravi A."/>
            <person name="Getino M."/>
            <person name="Pursley I."/>
            <person name="Horton D.L."/>
            <person name="Alikhan N.F."/>
            <person name="Baker D."/>
            <person name="Gharbi K."/>
            <person name="Hall N."/>
            <person name="Watson M."/>
            <person name="Adriaenssens E.M."/>
            <person name="Foster-Nyarko E."/>
            <person name="Jarju S."/>
            <person name="Secka A."/>
            <person name="Antonio M."/>
            <person name="Oren A."/>
            <person name="Chaudhuri R.R."/>
            <person name="La Ragione R."/>
            <person name="Hildebrand F."/>
            <person name="Pallen M.J."/>
        </authorList>
    </citation>
    <scope>NUCLEOTIDE SEQUENCE</scope>
    <source>
        <strain evidence="3">ChiHecec3B27-8219</strain>
    </source>
</reference>
<evidence type="ECO:0000259" key="2">
    <source>
        <dbReference type="Pfam" id="PF04608"/>
    </source>
</evidence>
<feature type="transmembrane region" description="Helical" evidence="1">
    <location>
        <begin position="27"/>
        <end position="46"/>
    </location>
</feature>
<accession>A0A9D2G0U1</accession>
<reference evidence="3" key="2">
    <citation type="submission" date="2021-04" db="EMBL/GenBank/DDBJ databases">
        <authorList>
            <person name="Gilroy R."/>
        </authorList>
    </citation>
    <scope>NUCLEOTIDE SEQUENCE</scope>
    <source>
        <strain evidence="3">ChiHecec3B27-8219</strain>
    </source>
</reference>
<dbReference type="PANTHER" id="PTHR36305:SF1">
    <property type="entry name" value="PHOSPHATIDYLGLYCEROPHOSPHATASE A"/>
    <property type="match status" value="1"/>
</dbReference>
<keyword evidence="1" id="KW-0472">Membrane</keyword>
<gene>
    <name evidence="3" type="ORF">H9966_09755</name>
</gene>